<dbReference type="RefSeq" id="WP_135775104.1">
    <property type="nucleotide sequence ID" value="NZ_RQEY01000018.1"/>
</dbReference>
<organism evidence="1 2">
    <name type="scientific">Leptospira andrefontaineae</name>
    <dbReference type="NCBI Taxonomy" id="2484976"/>
    <lineage>
        <taxon>Bacteria</taxon>
        <taxon>Pseudomonadati</taxon>
        <taxon>Spirochaetota</taxon>
        <taxon>Spirochaetia</taxon>
        <taxon>Leptospirales</taxon>
        <taxon>Leptospiraceae</taxon>
        <taxon>Leptospira</taxon>
    </lineage>
</organism>
<dbReference type="AlphaFoldDB" id="A0A4R9H2T3"/>
<name>A0A4R9H2T3_9LEPT</name>
<gene>
    <name evidence="1" type="ORF">EHO65_13405</name>
</gene>
<accession>A0A4R9H2T3</accession>
<sequence>MDRLLIIFIFLSLLRCSGGRDGVFSNRYFSKRNISHSDNTFVKFTYKDDISNKEKTKREYSLYVFFSDELSLLGFPSSINPDKDYWLAYYANYQTIPSNLDNIRFDFLENCEYRMPVNAGKYSYSFSFQNHSTEKSGVLTKSFDLPPNHSIRLSFKEKGIPYPDAKTVGERLANETSRHSWYEIIVTIEPNPNVDSLKPCEIK</sequence>
<evidence type="ECO:0000313" key="2">
    <source>
        <dbReference type="Proteomes" id="UP000298097"/>
    </source>
</evidence>
<dbReference type="Proteomes" id="UP000298097">
    <property type="component" value="Unassembled WGS sequence"/>
</dbReference>
<keyword evidence="2" id="KW-1185">Reference proteome</keyword>
<evidence type="ECO:0000313" key="1">
    <source>
        <dbReference type="EMBL" id="TGK39029.1"/>
    </source>
</evidence>
<reference evidence="1" key="1">
    <citation type="journal article" date="2019" name="PLoS Negl. Trop. Dis.">
        <title>Revisiting the worldwide diversity of Leptospira species in the environment.</title>
        <authorList>
            <person name="Vincent A.T."/>
            <person name="Schiettekatte O."/>
            <person name="Bourhy P."/>
            <person name="Veyrier F.J."/>
            <person name="Picardeau M."/>
        </authorList>
    </citation>
    <scope>NUCLEOTIDE SEQUENCE [LARGE SCALE GENOMIC DNA]</scope>
    <source>
        <strain evidence="1">201800301</strain>
    </source>
</reference>
<dbReference type="EMBL" id="RQEY01000018">
    <property type="protein sequence ID" value="TGK39029.1"/>
    <property type="molecule type" value="Genomic_DNA"/>
</dbReference>
<protein>
    <submittedName>
        <fullName evidence="1">Uncharacterized protein</fullName>
    </submittedName>
</protein>
<dbReference type="OrthoDB" id="329163at2"/>
<proteinExistence type="predicted"/>
<comment type="caution">
    <text evidence="1">The sequence shown here is derived from an EMBL/GenBank/DDBJ whole genome shotgun (WGS) entry which is preliminary data.</text>
</comment>